<evidence type="ECO:0000313" key="2">
    <source>
        <dbReference type="EMBL" id="PZR07731.1"/>
    </source>
</evidence>
<proteinExistence type="predicted"/>
<dbReference type="InterPro" id="IPR036188">
    <property type="entry name" value="FAD/NAD-bd_sf"/>
</dbReference>
<evidence type="ECO:0000259" key="1">
    <source>
        <dbReference type="Pfam" id="PF01494"/>
    </source>
</evidence>
<dbReference type="GO" id="GO:0071949">
    <property type="term" value="F:FAD binding"/>
    <property type="evidence" value="ECO:0007669"/>
    <property type="project" value="InterPro"/>
</dbReference>
<dbReference type="InterPro" id="IPR002938">
    <property type="entry name" value="FAD-bd"/>
</dbReference>
<reference evidence="2 3" key="1">
    <citation type="submission" date="2017-08" db="EMBL/GenBank/DDBJ databases">
        <title>Infants hospitalized years apart are colonized by the same room-sourced microbial strains.</title>
        <authorList>
            <person name="Brooks B."/>
            <person name="Olm M.R."/>
            <person name="Firek B.A."/>
            <person name="Baker R."/>
            <person name="Thomas B.C."/>
            <person name="Morowitz M.J."/>
            <person name="Banfield J.F."/>
        </authorList>
    </citation>
    <scope>NUCLEOTIDE SEQUENCE [LARGE SCALE GENOMIC DNA]</scope>
    <source>
        <strain evidence="2">S2_003_000_R2_14</strain>
    </source>
</reference>
<dbReference type="GO" id="GO:0016628">
    <property type="term" value="F:oxidoreductase activity, acting on the CH-CH group of donors, NAD or NADP as acceptor"/>
    <property type="evidence" value="ECO:0007669"/>
    <property type="project" value="InterPro"/>
</dbReference>
<dbReference type="Pfam" id="PF01494">
    <property type="entry name" value="FAD_binding_3"/>
    <property type="match status" value="1"/>
</dbReference>
<name>A0A2W5VCD7_9BACT</name>
<comment type="caution">
    <text evidence="2">The sequence shown here is derived from an EMBL/GenBank/DDBJ whole genome shotgun (WGS) entry which is preliminary data.</text>
</comment>
<evidence type="ECO:0000313" key="3">
    <source>
        <dbReference type="Proteomes" id="UP000249061"/>
    </source>
</evidence>
<dbReference type="InterPro" id="IPR050407">
    <property type="entry name" value="Geranylgeranyl_reductase"/>
</dbReference>
<dbReference type="PANTHER" id="PTHR42685">
    <property type="entry name" value="GERANYLGERANYL DIPHOSPHATE REDUCTASE"/>
    <property type="match status" value="1"/>
</dbReference>
<organism evidence="2 3">
    <name type="scientific">Archangium gephyra</name>
    <dbReference type="NCBI Taxonomy" id="48"/>
    <lineage>
        <taxon>Bacteria</taxon>
        <taxon>Pseudomonadati</taxon>
        <taxon>Myxococcota</taxon>
        <taxon>Myxococcia</taxon>
        <taxon>Myxococcales</taxon>
        <taxon>Cystobacterineae</taxon>
        <taxon>Archangiaceae</taxon>
        <taxon>Archangium</taxon>
    </lineage>
</organism>
<protein>
    <recommendedName>
        <fullName evidence="1">FAD-binding domain-containing protein</fullName>
    </recommendedName>
</protein>
<dbReference type="AlphaFoldDB" id="A0A2W5VCD7"/>
<sequence length="443" mass="48171">MGQRSQVTARRSTGCCIPIGNTPPPLFTRATRHPRRRWVDAGGLSNVSRPLLNVSKRGATRRAMTAWNVAIVGAGPGGAAAAVTLGQLGIKNVVLLDREGFPRDKTCGSGLSPNALKLVEQLGIAAKVRELGHAINTVRIVTPGGRELKVSSDAAAIVLLRRHFDHLLVERAQALGVTLRTPFRADTLIEEDGRVVGVKSFDGEALRAKYVLFADGAHSIFSQDPRPRRSIATLMGWWEDFPSAPHTLDMIFDKDVSPLYGWMFPETDNRVNIGICVDGQDEDGNKSTRNLRAIFEGFLERHYGTQLKRAKQVGKWKGHPIVYTNWVGHMTRPGGLYLGEAARITHNATGEGISQAMESGIFAAEAVAKVLQHGAREEKEWGAYVNRHRKRFTSSFVAGHALRAVIASPILDGVADVYNQPTVRKLVTRVLGSALAGSSVSSQ</sequence>
<feature type="domain" description="FAD-binding" evidence="1">
    <location>
        <begin position="68"/>
        <end position="377"/>
    </location>
</feature>
<dbReference type="PANTHER" id="PTHR42685:SF22">
    <property type="entry name" value="CONDITIONED MEDIUM FACTOR RECEPTOR 1"/>
    <property type="match status" value="1"/>
</dbReference>
<dbReference type="SUPFAM" id="SSF51905">
    <property type="entry name" value="FAD/NAD(P)-binding domain"/>
    <property type="match status" value="1"/>
</dbReference>
<gene>
    <name evidence="2" type="ORF">DI536_26860</name>
</gene>
<dbReference type="NCBIfam" id="TIGR02032">
    <property type="entry name" value="GG-red-SF"/>
    <property type="match status" value="1"/>
</dbReference>
<dbReference type="Gene3D" id="3.50.50.60">
    <property type="entry name" value="FAD/NAD(P)-binding domain"/>
    <property type="match status" value="1"/>
</dbReference>
<dbReference type="PRINTS" id="PR00420">
    <property type="entry name" value="RNGMNOXGNASE"/>
</dbReference>
<accession>A0A2W5VCD7</accession>
<dbReference type="Proteomes" id="UP000249061">
    <property type="component" value="Unassembled WGS sequence"/>
</dbReference>
<dbReference type="EMBL" id="QFQP01000029">
    <property type="protein sequence ID" value="PZR07731.1"/>
    <property type="molecule type" value="Genomic_DNA"/>
</dbReference>
<dbReference type="InterPro" id="IPR011777">
    <property type="entry name" value="Geranylgeranyl_Rdtase_fam"/>
</dbReference>